<keyword evidence="2 4" id="KW-0808">Transferase</keyword>
<evidence type="ECO:0000313" key="5">
    <source>
        <dbReference type="Proteomes" id="UP000045782"/>
    </source>
</evidence>
<feature type="domain" description="Methyltransferase type 11" evidence="3">
    <location>
        <begin position="83"/>
        <end position="177"/>
    </location>
</feature>
<dbReference type="SUPFAM" id="SSF53335">
    <property type="entry name" value="S-adenosyl-L-methionine-dependent methyltransferases"/>
    <property type="match status" value="1"/>
</dbReference>
<dbReference type="PANTHER" id="PTHR44068:SF1">
    <property type="entry name" value="HYPOTHETICAL LOC100005854"/>
    <property type="match status" value="1"/>
</dbReference>
<dbReference type="Gene3D" id="3.40.50.150">
    <property type="entry name" value="Vaccinia Virus protein VP39"/>
    <property type="match status" value="1"/>
</dbReference>
<dbReference type="CDD" id="cd02440">
    <property type="entry name" value="AdoMet_MTases"/>
    <property type="match status" value="1"/>
</dbReference>
<reference evidence="4 5" key="1">
    <citation type="submission" date="2015-03" db="EMBL/GenBank/DDBJ databases">
        <authorList>
            <person name="Murphy D."/>
        </authorList>
    </citation>
    <scope>NUCLEOTIDE SEQUENCE [LARGE SCALE GENOMIC DNA]</scope>
    <source>
        <strain evidence="4 5">PAP088</strain>
    </source>
</reference>
<dbReference type="InterPro" id="IPR054877">
    <property type="entry name" value="PthPhpthDimycoMt"/>
</dbReference>
<organism evidence="4 5">
    <name type="scientific">Mycobacteroides abscessus</name>
    <dbReference type="NCBI Taxonomy" id="36809"/>
    <lineage>
        <taxon>Bacteria</taxon>
        <taxon>Bacillati</taxon>
        <taxon>Actinomycetota</taxon>
        <taxon>Actinomycetes</taxon>
        <taxon>Mycobacteriales</taxon>
        <taxon>Mycobacteriaceae</taxon>
        <taxon>Mycobacteroides</taxon>
    </lineage>
</organism>
<keyword evidence="1 4" id="KW-0489">Methyltransferase</keyword>
<evidence type="ECO:0000313" key="4">
    <source>
        <dbReference type="EMBL" id="CPV39712.1"/>
    </source>
</evidence>
<evidence type="ECO:0000256" key="1">
    <source>
        <dbReference type="ARBA" id="ARBA00022603"/>
    </source>
</evidence>
<dbReference type="Pfam" id="PF08241">
    <property type="entry name" value="Methyltransf_11"/>
    <property type="match status" value="1"/>
</dbReference>
<proteinExistence type="predicted"/>
<dbReference type="InterPro" id="IPR029063">
    <property type="entry name" value="SAM-dependent_MTases_sf"/>
</dbReference>
<dbReference type="NCBIfam" id="NF045823">
    <property type="entry name" value="PthPhpthDimycoMt"/>
    <property type="match status" value="1"/>
</dbReference>
<dbReference type="GO" id="GO:0032259">
    <property type="term" value="P:methylation"/>
    <property type="evidence" value="ECO:0007669"/>
    <property type="project" value="UniProtKB-KW"/>
</dbReference>
<protein>
    <submittedName>
        <fullName evidence="4">Probable methyltransferase</fullName>
        <ecNumber evidence="4">2.1.1.-</ecNumber>
    </submittedName>
</protein>
<dbReference type="EC" id="2.1.1.-" evidence="4"/>
<dbReference type="InterPro" id="IPR054916">
    <property type="entry name" value="FAmtase_mtf2"/>
</dbReference>
<dbReference type="Proteomes" id="UP000045782">
    <property type="component" value="Unassembled WGS sequence"/>
</dbReference>
<gene>
    <name evidence="4" type="ORF">ERS075579_01077</name>
</gene>
<sequence>MQRSRDWVMFKLNAVFTQRVQKFIYRHATRKLETEDVVFLNYGYEEEPAMGVPLSASDEPDRYSIQLYHSTATQADLGGQRVLEVGCGHGGGASYLMRALQPASYTGLDLNPDGISFCRRRHDLPGLEFVQGDAQDLPFPDESFDAVINVESSHLYPHFPVFLTEVARVLRPGGNFLYTDARSVQDVAGWKVALANAPLRMVSERGINAEVRRGMEKNLARWRYVIDRATPAPLRGIVRRFAPAQRAYDDLRAGGSVEYRMYRFVKA</sequence>
<dbReference type="GO" id="GO:0016126">
    <property type="term" value="P:sterol biosynthetic process"/>
    <property type="evidence" value="ECO:0007669"/>
    <property type="project" value="TreeGrafter"/>
</dbReference>
<dbReference type="GO" id="GO:0003838">
    <property type="term" value="F:sterol 24-C-methyltransferase activity"/>
    <property type="evidence" value="ECO:0007669"/>
    <property type="project" value="TreeGrafter"/>
</dbReference>
<dbReference type="EMBL" id="CSWP01000002">
    <property type="protein sequence ID" value="CPV39712.1"/>
    <property type="molecule type" value="Genomic_DNA"/>
</dbReference>
<accession>A0A0U0ZIU8</accession>
<dbReference type="AlphaFoldDB" id="A0A0U0ZIU8"/>
<evidence type="ECO:0000256" key="2">
    <source>
        <dbReference type="ARBA" id="ARBA00022679"/>
    </source>
</evidence>
<name>A0A0U0ZIU8_9MYCO</name>
<dbReference type="PANTHER" id="PTHR44068">
    <property type="entry name" value="ZGC:194242"/>
    <property type="match status" value="1"/>
</dbReference>
<evidence type="ECO:0000259" key="3">
    <source>
        <dbReference type="Pfam" id="PF08241"/>
    </source>
</evidence>
<dbReference type="InterPro" id="IPR013216">
    <property type="entry name" value="Methyltransf_11"/>
</dbReference>
<dbReference type="InterPro" id="IPR050447">
    <property type="entry name" value="Erg6_SMT_methyltransf"/>
</dbReference>
<dbReference type="NCBIfam" id="NF045825">
    <property type="entry name" value="FAmtase_mtf2"/>
    <property type="match status" value="1"/>
</dbReference>